<evidence type="ECO:0000313" key="2">
    <source>
        <dbReference type="Proteomes" id="UP000095284"/>
    </source>
</evidence>
<reference evidence="3 4" key="1">
    <citation type="submission" date="2016-11" db="UniProtKB">
        <authorList>
            <consortium name="WormBaseParasite"/>
        </authorList>
    </citation>
    <scope>IDENTIFICATION</scope>
</reference>
<evidence type="ECO:0000256" key="1">
    <source>
        <dbReference type="SAM" id="SignalP"/>
    </source>
</evidence>
<keyword evidence="1" id="KW-0732">Signal</keyword>
<proteinExistence type="predicted"/>
<dbReference type="Proteomes" id="UP000095284">
    <property type="component" value="Unplaced"/>
</dbReference>
<dbReference type="WBParaSite" id="BXY_1359500.1">
    <property type="protein sequence ID" value="BXY_1359500.1"/>
    <property type="gene ID" value="BXY_1359500"/>
</dbReference>
<organism evidence="2 4">
    <name type="scientific">Bursaphelenchus xylophilus</name>
    <name type="common">Pinewood nematode worm</name>
    <name type="synonym">Aphelenchoides xylophilus</name>
    <dbReference type="NCBI Taxonomy" id="6326"/>
    <lineage>
        <taxon>Eukaryota</taxon>
        <taxon>Metazoa</taxon>
        <taxon>Ecdysozoa</taxon>
        <taxon>Nematoda</taxon>
        <taxon>Chromadorea</taxon>
        <taxon>Rhabditida</taxon>
        <taxon>Tylenchina</taxon>
        <taxon>Tylenchomorpha</taxon>
        <taxon>Aphelenchoidea</taxon>
        <taxon>Aphelenchoididae</taxon>
        <taxon>Bursaphelenchus</taxon>
    </lineage>
</organism>
<name>A0A1I7SKL5_BURXY</name>
<evidence type="ECO:0000313" key="3">
    <source>
        <dbReference type="WBParaSite" id="BXY_1253800.1"/>
    </source>
</evidence>
<feature type="signal peptide" evidence="1">
    <location>
        <begin position="1"/>
        <end position="20"/>
    </location>
</feature>
<evidence type="ECO:0000313" key="4">
    <source>
        <dbReference type="WBParaSite" id="BXY_1359500.1"/>
    </source>
</evidence>
<sequence>MNCVERQLFLLVILVVGIRSQEEDRQSEVLIRLLLPNYD</sequence>
<accession>A0A1I7SKL5</accession>
<dbReference type="AlphaFoldDB" id="A0A1I7SKL5"/>
<dbReference type="WBParaSite" id="BXY_1253800.1">
    <property type="protein sequence ID" value="BXY_1253800.1"/>
    <property type="gene ID" value="BXY_1253800"/>
</dbReference>
<protein>
    <submittedName>
        <fullName evidence="3 4">Uncharacterized protein</fullName>
    </submittedName>
</protein>
<feature type="chain" id="PRO_5009845526" evidence="1">
    <location>
        <begin position="21"/>
        <end position="39"/>
    </location>
</feature>